<proteinExistence type="inferred from homology"/>
<dbReference type="PANTHER" id="PTHR11102">
    <property type="entry name" value="SEL-1-LIKE PROTEIN"/>
    <property type="match status" value="1"/>
</dbReference>
<dbReference type="SMART" id="SM00671">
    <property type="entry name" value="SEL1"/>
    <property type="match status" value="19"/>
</dbReference>
<name>A0A068RVW0_9FUNG</name>
<feature type="region of interest" description="Disordered" evidence="2">
    <location>
        <begin position="65"/>
        <end position="100"/>
    </location>
</feature>
<evidence type="ECO:0000256" key="2">
    <source>
        <dbReference type="SAM" id="MobiDB-lite"/>
    </source>
</evidence>
<dbReference type="SMART" id="SM00028">
    <property type="entry name" value="TPR"/>
    <property type="match status" value="4"/>
</dbReference>
<dbReference type="SUPFAM" id="SSF81901">
    <property type="entry name" value="HCP-like"/>
    <property type="match status" value="8"/>
</dbReference>
<dbReference type="OrthoDB" id="2247385at2759"/>
<evidence type="ECO:0000313" key="3">
    <source>
        <dbReference type="EMBL" id="CDH53860.1"/>
    </source>
</evidence>
<reference evidence="3" key="1">
    <citation type="submission" date="2013-08" db="EMBL/GenBank/DDBJ databases">
        <title>Gene expansion shapes genome architecture in the human pathogen Lichtheimia corymbifera: an evolutionary genomics analysis in the ancient terrestrial Mucorales (Mucoromycotina).</title>
        <authorList>
            <person name="Schwartze V.U."/>
            <person name="Winter S."/>
            <person name="Shelest E."/>
            <person name="Marcet-Houben M."/>
            <person name="Horn F."/>
            <person name="Wehner S."/>
            <person name="Hoffmann K."/>
            <person name="Riege K."/>
            <person name="Sammeth M."/>
            <person name="Nowrousian M."/>
            <person name="Valiante V."/>
            <person name="Linde J."/>
            <person name="Jacobsen I.D."/>
            <person name="Marz M."/>
            <person name="Brakhage A.A."/>
            <person name="Gabaldon T."/>
            <person name="Bocker S."/>
            <person name="Voigt K."/>
        </authorList>
    </citation>
    <scope>NUCLEOTIDE SEQUENCE [LARGE SCALE GENOMIC DNA]</scope>
    <source>
        <strain evidence="3">FSU 9682</strain>
    </source>
</reference>
<evidence type="ECO:0000313" key="4">
    <source>
        <dbReference type="Proteomes" id="UP000027586"/>
    </source>
</evidence>
<dbReference type="InterPro" id="IPR050767">
    <property type="entry name" value="Sel1_AlgK"/>
</dbReference>
<organism evidence="3 4">
    <name type="scientific">Lichtheimia corymbifera JMRC:FSU:9682</name>
    <dbReference type="NCBI Taxonomy" id="1263082"/>
    <lineage>
        <taxon>Eukaryota</taxon>
        <taxon>Fungi</taxon>
        <taxon>Fungi incertae sedis</taxon>
        <taxon>Mucoromycota</taxon>
        <taxon>Mucoromycotina</taxon>
        <taxon>Mucoromycetes</taxon>
        <taxon>Mucorales</taxon>
        <taxon>Lichtheimiaceae</taxon>
        <taxon>Lichtheimia</taxon>
    </lineage>
</organism>
<protein>
    <recommendedName>
        <fullName evidence="5">Sel1 repeat protein</fullName>
    </recommendedName>
</protein>
<comment type="similarity">
    <text evidence="1">Belongs to the sel-1 family.</text>
</comment>
<dbReference type="Pfam" id="PF08238">
    <property type="entry name" value="Sel1"/>
    <property type="match status" value="20"/>
</dbReference>
<accession>A0A068RVW0</accession>
<sequence length="1585" mass="179059">MGGKHSRPSSSSHHQQQQQYAISSSSSSSSRPHPNAKHHHQKRQSSIEFVDEWFQSKFESTLTMTSSSTNNTLEHDLPAFLPPPSISSVSTMDDSNDTASAADTDLFSTLSSLSSLSTFSSYRAPSTPQGNRRKTSTIRQQESHEEELQLQIQQCYRQLETGVKHGRIEYYYHYALFLYHGMTPSGQANYPLAYRCFRLAVKEQRKIIPLVQSSKRRKQWSEMIAHAQYNIGEMLASGKGVTRDPAKALEIFNAAARMGHAGAQYEVAMSTLDNESRQQWLHKAAIQGHARAQATLGKMLLANNKENEAIHWLSLAAVHHENKDAVLQLANLYHHSSPDKALSLCTRFLQSHPNDIDVNYHAGVHWFLNGDPSRATAHLEKVIGSPISTLHGDPDGSAANIIRMAHRKLGRLATEATQHEKAHEHYKKAVSMGDTLALGMLGQQFEHGIGCQRDLEQALECYRKAASDEDSMNRIPAQMALGTLLLELDRPREAILWFEKLASSAISTNHDNNDDIDRRQQQQQQYNKLRSYQRKAECMVASYRLEHDTDPHEYARALERLESLADKEDGCVEACIALAKHYQANNNARKALDYLRRAAELGDANAQFLMAQHIQHKEEEEEAAYAWYKRAATQGHPMAQLHEARYHLDGSMLPDSVPRDLDHAERLLHNAAIAGVSEAMVHLAGMKHMPDDQAVQWLQKAAVLNNTEAMRKLSSYTTTLGEKTALGWLQKAAVLNDAQAWYQLGHCYIDGSRGLTKNTYKATECMKRAETYGCISAGFVIASLYENESKWDLAIEKYTMIANDYPSHALQAHLAKCRLVVIRDIGDHKLQQESVTLLADTLKTQQQHDDSETLIEAWELLGICHEHGYGTQPGIIDAIDCYSRATLVIQDPRLSIYSSSSFHWIQERTRCRLATVLVAHHRYDEALEELRRLEPYLDQMRGHQASSETVTQAREARFLLGYLLLHQKNNDSHEEGVKWLQEAADQGHTQAIYELGKHAMDEDKDDQAKSFFRKGDVLGHAGCKRELALMMMAVAHDEKDHNDDDYRDLLETAADMGDTEAMFQCGLLYQFSSNGKNDLDLATQFYLKAAAHGHPFACVYAGYTSYLLHRNEQAIECFLLCEHHWLAKFGLAACGLESGDASDRRAWLQEAEEAIPIDPSLLVIFQERRIWCEACEYLGQCYETVVHDTSRAIEWYTLGADLAKVKYVPAMLRLAELAQNEHSDTSALEWYRIAADCGNAEAKYHVGLFHQMGRGGLEVNLVVAAAYFREAQAKHHIHATYALAQVYWELKDYQRGWICFKEAADRHTHVDALRAVGLLYMRGLSAVTDHRGRPFSIKQDHDLAMSYFSKAARQNDEASIMLIGSYFERAFASDDEENTKATATKTTMEDLNKALAFYEKAYAHKIANPVLEFVIGRLHQRMGNIASCSKQAELHYKEAYRWFHLAVDQPQTRDLARTALAYFHLYGWDPEHHNPSLGFDQLLNIVSETEDVEIVRQVKTHIAQCYQDGKGVERDASMALLYWKQLCALDVKDAMHAVEALYAEGFASQQDVDSAREYFHAIDDQVETQTTISTTSSYSLRGSIA</sequence>
<comment type="caution">
    <text evidence="3">The sequence shown here is derived from an EMBL/GenBank/DDBJ whole genome shotgun (WGS) entry which is preliminary data.</text>
</comment>
<evidence type="ECO:0008006" key="5">
    <source>
        <dbReference type="Google" id="ProtNLM"/>
    </source>
</evidence>
<dbReference type="PANTHER" id="PTHR11102:SF160">
    <property type="entry name" value="ERAD-ASSOCIATED E3 UBIQUITIN-PROTEIN LIGASE COMPONENT HRD3"/>
    <property type="match status" value="1"/>
</dbReference>
<dbReference type="VEuPathDB" id="FungiDB:LCOR_05166.1"/>
<feature type="compositionally biased region" description="Low complexity" evidence="2">
    <location>
        <begin position="90"/>
        <end position="100"/>
    </location>
</feature>
<dbReference type="InterPro" id="IPR011990">
    <property type="entry name" value="TPR-like_helical_dom_sf"/>
</dbReference>
<evidence type="ECO:0000256" key="1">
    <source>
        <dbReference type="ARBA" id="ARBA00038101"/>
    </source>
</evidence>
<keyword evidence="4" id="KW-1185">Reference proteome</keyword>
<gene>
    <name evidence="3" type="ORF">LCOR_05166.1</name>
</gene>
<feature type="compositionally biased region" description="Low complexity" evidence="2">
    <location>
        <begin position="8"/>
        <end position="30"/>
    </location>
</feature>
<dbReference type="InterPro" id="IPR006597">
    <property type="entry name" value="Sel1-like"/>
</dbReference>
<feature type="region of interest" description="Disordered" evidence="2">
    <location>
        <begin position="119"/>
        <end position="142"/>
    </location>
</feature>
<dbReference type="InterPro" id="IPR019734">
    <property type="entry name" value="TPR_rpt"/>
</dbReference>
<dbReference type="Proteomes" id="UP000027586">
    <property type="component" value="Unassembled WGS sequence"/>
</dbReference>
<dbReference type="Gene3D" id="1.25.40.10">
    <property type="entry name" value="Tetratricopeptide repeat domain"/>
    <property type="match status" value="7"/>
</dbReference>
<feature type="compositionally biased region" description="Basic residues" evidence="2">
    <location>
        <begin position="34"/>
        <end position="43"/>
    </location>
</feature>
<feature type="region of interest" description="Disordered" evidence="2">
    <location>
        <begin position="1"/>
        <end position="46"/>
    </location>
</feature>
<dbReference type="STRING" id="1263082.A0A068RVW0"/>
<dbReference type="EMBL" id="CBTN010000020">
    <property type="protein sequence ID" value="CDH53860.1"/>
    <property type="molecule type" value="Genomic_DNA"/>
</dbReference>